<dbReference type="Proteomes" id="UP001595891">
    <property type="component" value="Unassembled WGS sequence"/>
</dbReference>
<evidence type="ECO:0000313" key="9">
    <source>
        <dbReference type="EMBL" id="MFC4590779.1"/>
    </source>
</evidence>
<comment type="caution">
    <text evidence="9">The sequence shown here is derived from an EMBL/GenBank/DDBJ whole genome shotgun (WGS) entry which is preliminary data.</text>
</comment>
<dbReference type="PANTHER" id="PTHR42709:SF6">
    <property type="entry name" value="UNDECAPRENYL PHOSPHATE TRANSPORTER A"/>
    <property type="match status" value="1"/>
</dbReference>
<keyword evidence="3" id="KW-1003">Cell membrane</keyword>
<keyword evidence="10" id="KW-1185">Reference proteome</keyword>
<accession>A0ABV9EPQ7</accession>
<dbReference type="InterPro" id="IPR032816">
    <property type="entry name" value="VTT_dom"/>
</dbReference>
<dbReference type="InterPro" id="IPR051311">
    <property type="entry name" value="DedA_domain"/>
</dbReference>
<evidence type="ECO:0000256" key="4">
    <source>
        <dbReference type="ARBA" id="ARBA00022692"/>
    </source>
</evidence>
<proteinExistence type="inferred from homology"/>
<dbReference type="EMBL" id="JBHSFN010000025">
    <property type="protein sequence ID" value="MFC4590779.1"/>
    <property type="molecule type" value="Genomic_DNA"/>
</dbReference>
<keyword evidence="6 7" id="KW-0472">Membrane</keyword>
<evidence type="ECO:0000256" key="3">
    <source>
        <dbReference type="ARBA" id="ARBA00022475"/>
    </source>
</evidence>
<evidence type="ECO:0000256" key="7">
    <source>
        <dbReference type="SAM" id="Phobius"/>
    </source>
</evidence>
<evidence type="ECO:0000256" key="2">
    <source>
        <dbReference type="ARBA" id="ARBA00010792"/>
    </source>
</evidence>
<feature type="transmembrane region" description="Helical" evidence="7">
    <location>
        <begin position="177"/>
        <end position="196"/>
    </location>
</feature>
<feature type="transmembrane region" description="Helical" evidence="7">
    <location>
        <begin position="57"/>
        <end position="79"/>
    </location>
</feature>
<evidence type="ECO:0000256" key="6">
    <source>
        <dbReference type="ARBA" id="ARBA00023136"/>
    </source>
</evidence>
<dbReference type="RefSeq" id="WP_262845170.1">
    <property type="nucleotide sequence ID" value="NZ_JANZYP010000037.1"/>
</dbReference>
<keyword evidence="5 7" id="KW-1133">Transmembrane helix</keyword>
<comment type="similarity">
    <text evidence="2">Belongs to the DedA family.</text>
</comment>
<evidence type="ECO:0000256" key="1">
    <source>
        <dbReference type="ARBA" id="ARBA00004651"/>
    </source>
</evidence>
<feature type="domain" description="VTT" evidence="8">
    <location>
        <begin position="37"/>
        <end position="163"/>
    </location>
</feature>
<name>A0ABV9EPQ7_9ACTN</name>
<comment type="subcellular location">
    <subcellularLocation>
        <location evidence="1">Cell membrane</location>
        <topology evidence="1">Multi-pass membrane protein</topology>
    </subcellularLocation>
</comment>
<reference evidence="10" key="1">
    <citation type="journal article" date="2019" name="Int. J. Syst. Evol. Microbiol.">
        <title>The Global Catalogue of Microorganisms (GCM) 10K type strain sequencing project: providing services to taxonomists for standard genome sequencing and annotation.</title>
        <authorList>
            <consortium name="The Broad Institute Genomics Platform"/>
            <consortium name="The Broad Institute Genome Sequencing Center for Infectious Disease"/>
            <person name="Wu L."/>
            <person name="Ma J."/>
        </authorList>
    </citation>
    <scope>NUCLEOTIDE SEQUENCE [LARGE SCALE GENOMIC DNA]</scope>
    <source>
        <strain evidence="10">CCUG 49560</strain>
    </source>
</reference>
<dbReference type="PANTHER" id="PTHR42709">
    <property type="entry name" value="ALKALINE PHOSPHATASE LIKE PROTEIN"/>
    <property type="match status" value="1"/>
</dbReference>
<evidence type="ECO:0000256" key="5">
    <source>
        <dbReference type="ARBA" id="ARBA00022989"/>
    </source>
</evidence>
<evidence type="ECO:0000313" key="10">
    <source>
        <dbReference type="Proteomes" id="UP001595891"/>
    </source>
</evidence>
<evidence type="ECO:0000259" key="8">
    <source>
        <dbReference type="Pfam" id="PF09335"/>
    </source>
</evidence>
<protein>
    <submittedName>
        <fullName evidence="9">DedA family protein</fullName>
    </submittedName>
</protein>
<dbReference type="Pfam" id="PF09335">
    <property type="entry name" value="VTT_dom"/>
    <property type="match status" value="1"/>
</dbReference>
<gene>
    <name evidence="9" type="ORF">ACFO8L_32105</name>
</gene>
<organism evidence="9 10">
    <name type="scientific">Sphaerisporangium corydalis</name>
    <dbReference type="NCBI Taxonomy" id="1441875"/>
    <lineage>
        <taxon>Bacteria</taxon>
        <taxon>Bacillati</taxon>
        <taxon>Actinomycetota</taxon>
        <taxon>Actinomycetes</taxon>
        <taxon>Streptosporangiales</taxon>
        <taxon>Streptosporangiaceae</taxon>
        <taxon>Sphaerisporangium</taxon>
    </lineage>
</organism>
<keyword evidence="4 7" id="KW-0812">Transmembrane</keyword>
<sequence>MAPPLPGPFAHLAPLLDRYGYLAVGALIFLEDFGIPVPGEAVLIAASVYAGAGRLDVWAVAAIAVVAAVAGDNIGYLLGRTGGRALVRRYGRFVFLNEARFATAEGFFRRHGAVVVMIARFVDVLRQLNGLVAGTIGMEWRRFLAFNLAGALLWAGTWTAVGYLAGANLTAIYRELVRYQAYLLVAVLVLAAAAAARHMVRRRRA</sequence>
<feature type="transmembrane region" description="Helical" evidence="7">
    <location>
        <begin position="143"/>
        <end position="165"/>
    </location>
</feature>